<evidence type="ECO:0000256" key="1">
    <source>
        <dbReference type="ARBA" id="ARBA00010219"/>
    </source>
</evidence>
<proteinExistence type="inferred from homology"/>
<dbReference type="GO" id="GO:0008837">
    <property type="term" value="F:diaminopimelate epimerase activity"/>
    <property type="evidence" value="ECO:0007669"/>
    <property type="project" value="InterPro"/>
</dbReference>
<evidence type="ECO:0000256" key="2">
    <source>
        <dbReference type="ARBA" id="ARBA00023235"/>
    </source>
</evidence>
<dbReference type="Pfam" id="PF01678">
    <property type="entry name" value="DAP_epimerase"/>
    <property type="match status" value="1"/>
</dbReference>
<comment type="caution">
    <text evidence="3">The sequence shown here is derived from an EMBL/GenBank/DDBJ whole genome shotgun (WGS) entry which is preliminary data.</text>
</comment>
<evidence type="ECO:0000313" key="4">
    <source>
        <dbReference type="Proteomes" id="UP000252147"/>
    </source>
</evidence>
<dbReference type="GO" id="GO:0009089">
    <property type="term" value="P:lysine biosynthetic process via diaminopimelate"/>
    <property type="evidence" value="ECO:0007669"/>
    <property type="project" value="InterPro"/>
</dbReference>
<dbReference type="PANTHER" id="PTHR31689:SF0">
    <property type="entry name" value="DIAMINOPIMELATE EPIMERASE"/>
    <property type="match status" value="1"/>
</dbReference>
<dbReference type="AlphaFoldDB" id="A0A368BPP9"/>
<dbReference type="Gene3D" id="3.10.310.10">
    <property type="entry name" value="Diaminopimelate Epimerase, Chain A, domain 1"/>
    <property type="match status" value="2"/>
</dbReference>
<dbReference type="EMBL" id="QOPD01000001">
    <property type="protein sequence ID" value="RCL39221.1"/>
    <property type="molecule type" value="Genomic_DNA"/>
</dbReference>
<accession>A0A368BPP9</accession>
<dbReference type="Proteomes" id="UP000252147">
    <property type="component" value="Unassembled WGS sequence"/>
</dbReference>
<sequence length="237" mass="26269">MTIEFSKMNSNGNDFLITENPNIFSVDINHISDRKNGIGFDQILLVDPIPSKFKVKILNSDGSSAQTCFNGLRCIAGLYDLKNQIISAPGGDVLCNSDGKMASVSTEFPKIRILEKLSIANIGNNHAIYEVTEIDNYNLENSYKKLEQNSILPPNFNLNVYEYMGDFFKIRTYENGAGETKSCGSGTVCTFAVLCKIKEIDHAIFLSKGGKSHLRIENNIIVSTAPYILEYEGSIDE</sequence>
<evidence type="ECO:0008006" key="5">
    <source>
        <dbReference type="Google" id="ProtNLM"/>
    </source>
</evidence>
<dbReference type="GO" id="GO:0005829">
    <property type="term" value="C:cytosol"/>
    <property type="evidence" value="ECO:0007669"/>
    <property type="project" value="TreeGrafter"/>
</dbReference>
<dbReference type="SUPFAM" id="SSF54506">
    <property type="entry name" value="Diaminopimelate epimerase-like"/>
    <property type="match status" value="2"/>
</dbReference>
<dbReference type="PANTHER" id="PTHR31689">
    <property type="entry name" value="DIAMINOPIMELATE EPIMERASE, CHLOROPLASTIC"/>
    <property type="match status" value="1"/>
</dbReference>
<protein>
    <recommendedName>
        <fullName evidence="5">Diaminopimelate epimerase</fullName>
    </recommendedName>
</protein>
<comment type="similarity">
    <text evidence="1">Belongs to the diaminopimelate epimerase family.</text>
</comment>
<gene>
    <name evidence="3" type="ORF">DBW97_00405</name>
</gene>
<evidence type="ECO:0000313" key="3">
    <source>
        <dbReference type="EMBL" id="RCL39221.1"/>
    </source>
</evidence>
<organism evidence="3 4">
    <name type="scientific">SAR86 cluster bacterium</name>
    <dbReference type="NCBI Taxonomy" id="2030880"/>
    <lineage>
        <taxon>Bacteria</taxon>
        <taxon>Pseudomonadati</taxon>
        <taxon>Pseudomonadota</taxon>
        <taxon>Gammaproteobacteria</taxon>
        <taxon>SAR86 cluster</taxon>
    </lineage>
</organism>
<keyword evidence="2" id="KW-0413">Isomerase</keyword>
<dbReference type="InterPro" id="IPR001653">
    <property type="entry name" value="DAP_epimerase_DapF"/>
</dbReference>
<reference evidence="3 4" key="1">
    <citation type="journal article" date="2018" name="Microbiome">
        <title>Fine metagenomic profile of the Mediterranean stratified and mixed water columns revealed by assembly and recruitment.</title>
        <authorList>
            <person name="Haro-Moreno J.M."/>
            <person name="Lopez-Perez M."/>
            <person name="De La Torre J.R."/>
            <person name="Picazo A."/>
            <person name="Camacho A."/>
            <person name="Rodriguez-Valera F."/>
        </authorList>
    </citation>
    <scope>NUCLEOTIDE SEQUENCE [LARGE SCALE GENOMIC DNA]</scope>
    <source>
        <strain evidence="3">MED-G83</strain>
    </source>
</reference>
<name>A0A368BPP9_9GAMM</name>